<dbReference type="GO" id="GO:0006979">
    <property type="term" value="P:response to oxidative stress"/>
    <property type="evidence" value="ECO:0007669"/>
    <property type="project" value="InterPro"/>
</dbReference>
<protein>
    <recommendedName>
        <fullName evidence="3">Peptide-methionine (R)-S-oxide reductase</fullName>
        <ecNumber evidence="3">1.8.4.12</ecNumber>
    </recommendedName>
</protein>
<name>A0AAE0BNK4_9CHLO</name>
<dbReference type="Pfam" id="PF01641">
    <property type="entry name" value="SelR"/>
    <property type="match status" value="1"/>
</dbReference>
<dbReference type="AlphaFoldDB" id="A0AAE0BNK4"/>
<keyword evidence="2 3" id="KW-0560">Oxidoreductase</keyword>
<dbReference type="Proteomes" id="UP001190700">
    <property type="component" value="Unassembled WGS sequence"/>
</dbReference>
<dbReference type="InterPro" id="IPR011057">
    <property type="entry name" value="Mss4-like_sf"/>
</dbReference>
<comment type="catalytic activity">
    <reaction evidence="3">
        <text>L-methionyl-[protein] + [thioredoxin]-disulfide + H2O = L-methionyl-(R)-S-oxide-[protein] + [thioredoxin]-dithiol</text>
        <dbReference type="Rhea" id="RHEA:24164"/>
        <dbReference type="Rhea" id="RHEA-COMP:10698"/>
        <dbReference type="Rhea" id="RHEA-COMP:10700"/>
        <dbReference type="Rhea" id="RHEA-COMP:12313"/>
        <dbReference type="Rhea" id="RHEA-COMP:12314"/>
        <dbReference type="ChEBI" id="CHEBI:15377"/>
        <dbReference type="ChEBI" id="CHEBI:16044"/>
        <dbReference type="ChEBI" id="CHEBI:29950"/>
        <dbReference type="ChEBI" id="CHEBI:45764"/>
        <dbReference type="ChEBI" id="CHEBI:50058"/>
        <dbReference type="EC" id="1.8.4.12"/>
    </reaction>
</comment>
<dbReference type="GO" id="GO:0046872">
    <property type="term" value="F:metal ion binding"/>
    <property type="evidence" value="ECO:0007669"/>
    <property type="project" value="UniProtKB-KW"/>
</dbReference>
<comment type="caution">
    <text evidence="5">The sequence shown here is derived from an EMBL/GenBank/DDBJ whole genome shotgun (WGS) entry which is preliminary data.</text>
</comment>
<keyword evidence="6" id="KW-1185">Reference proteome</keyword>
<evidence type="ECO:0000313" key="5">
    <source>
        <dbReference type="EMBL" id="KAK3239220.1"/>
    </source>
</evidence>
<dbReference type="GO" id="GO:0033743">
    <property type="term" value="F:peptide-methionine (R)-S-oxide reductase activity"/>
    <property type="evidence" value="ECO:0007669"/>
    <property type="project" value="UniProtKB-EC"/>
</dbReference>
<proteinExistence type="inferred from homology"/>
<evidence type="ECO:0000256" key="2">
    <source>
        <dbReference type="ARBA" id="ARBA00023002"/>
    </source>
</evidence>
<sequence length="240" mass="26330">MTFTQLTAISASPVPSLRNTLSPPTHLAFFQQRAAGKYSRSQSMRISCGSKDDAKRRGLMIGTAVSVTSGILQKNAAKAVDISLPPVTSGEMKNDPRIGEIAFSDAEWRKKLTRDQYKILRQGGTERPFTSPFYTDKRVGTFMCAGCNNPLFKSSTKFNSGTGWPSFYEPITENGVSSVREVPKIPDLPFIPPYSEVRCRKCEGHLGDVFNDGPKPTGLRYCIDGFALTFEPNDDGSING</sequence>
<dbReference type="Gene3D" id="2.170.150.20">
    <property type="entry name" value="Peptide methionine sulfoxide reductase"/>
    <property type="match status" value="1"/>
</dbReference>
<dbReference type="SUPFAM" id="SSF51316">
    <property type="entry name" value="Mss4-like"/>
    <property type="match status" value="1"/>
</dbReference>
<evidence type="ECO:0000313" key="6">
    <source>
        <dbReference type="Proteomes" id="UP001190700"/>
    </source>
</evidence>
<comment type="function">
    <text evidence="3">Catalyzes the reduction of methionine sulfoxide (MetSO) to methionine in proteins. Plays a protective role against oxidative stress by restoring activity to proteins that have been inactivated by methionine oxidation. MSRB family specifically reduces the MetSO R-enantiomer.</text>
</comment>
<evidence type="ECO:0000256" key="1">
    <source>
        <dbReference type="ARBA" id="ARBA00007174"/>
    </source>
</evidence>
<accession>A0AAE0BNK4</accession>
<dbReference type="NCBIfam" id="TIGR00357">
    <property type="entry name" value="peptide-methionine (R)-S-oxide reductase MsrB"/>
    <property type="match status" value="1"/>
</dbReference>
<dbReference type="PANTHER" id="PTHR10173">
    <property type="entry name" value="METHIONINE SULFOXIDE REDUCTASE"/>
    <property type="match status" value="1"/>
</dbReference>
<dbReference type="PANTHER" id="PTHR10173:SF57">
    <property type="entry name" value="PEPTIDE-METHIONINE (R)-S-OXIDE REDUCTASE"/>
    <property type="match status" value="1"/>
</dbReference>
<dbReference type="EMBL" id="LGRX02033990">
    <property type="protein sequence ID" value="KAK3239220.1"/>
    <property type="molecule type" value="Genomic_DNA"/>
</dbReference>
<comment type="similarity">
    <text evidence="1 3">Belongs to the MsrB Met sulfoxide reductase family.</text>
</comment>
<gene>
    <name evidence="5" type="ORF">CYMTET_50840</name>
</gene>
<dbReference type="EC" id="1.8.4.12" evidence="3"/>
<dbReference type="PROSITE" id="PS51790">
    <property type="entry name" value="MSRB"/>
    <property type="match status" value="1"/>
</dbReference>
<feature type="domain" description="MsrB" evidence="4">
    <location>
        <begin position="105"/>
        <end position="233"/>
    </location>
</feature>
<evidence type="ECO:0000256" key="3">
    <source>
        <dbReference type="RuleBase" id="RU365044"/>
    </source>
</evidence>
<organism evidence="5 6">
    <name type="scientific">Cymbomonas tetramitiformis</name>
    <dbReference type="NCBI Taxonomy" id="36881"/>
    <lineage>
        <taxon>Eukaryota</taxon>
        <taxon>Viridiplantae</taxon>
        <taxon>Chlorophyta</taxon>
        <taxon>Pyramimonadophyceae</taxon>
        <taxon>Pyramimonadales</taxon>
        <taxon>Pyramimonadaceae</taxon>
        <taxon>Cymbomonas</taxon>
    </lineage>
</organism>
<dbReference type="InterPro" id="IPR002579">
    <property type="entry name" value="Met_Sox_Rdtase_MsrB_dom"/>
</dbReference>
<dbReference type="GO" id="GO:0005737">
    <property type="term" value="C:cytoplasm"/>
    <property type="evidence" value="ECO:0007669"/>
    <property type="project" value="TreeGrafter"/>
</dbReference>
<keyword evidence="3" id="KW-0862">Zinc</keyword>
<comment type="cofactor">
    <cofactor evidence="3">
        <name>Zn(2+)</name>
        <dbReference type="ChEBI" id="CHEBI:29105"/>
    </cofactor>
    <text evidence="3">Binds 1 zinc ion per subunit.</text>
</comment>
<reference evidence="5 6" key="1">
    <citation type="journal article" date="2015" name="Genome Biol. Evol.">
        <title>Comparative Genomics of a Bacterivorous Green Alga Reveals Evolutionary Causalities and Consequences of Phago-Mixotrophic Mode of Nutrition.</title>
        <authorList>
            <person name="Burns J.A."/>
            <person name="Paasch A."/>
            <person name="Narechania A."/>
            <person name="Kim E."/>
        </authorList>
    </citation>
    <scope>NUCLEOTIDE SEQUENCE [LARGE SCALE GENOMIC DNA]</scope>
    <source>
        <strain evidence="5 6">PLY_AMNH</strain>
    </source>
</reference>
<evidence type="ECO:0000259" key="4">
    <source>
        <dbReference type="PROSITE" id="PS51790"/>
    </source>
</evidence>
<dbReference type="GO" id="GO:0030091">
    <property type="term" value="P:protein repair"/>
    <property type="evidence" value="ECO:0007669"/>
    <property type="project" value="InterPro"/>
</dbReference>
<dbReference type="InterPro" id="IPR028427">
    <property type="entry name" value="Met_Sox_Rdtase_MsrB"/>
</dbReference>
<keyword evidence="3" id="KW-0479">Metal-binding</keyword>